<keyword evidence="1" id="KW-0812">Transmembrane</keyword>
<feature type="transmembrane region" description="Helical" evidence="1">
    <location>
        <begin position="217"/>
        <end position="243"/>
    </location>
</feature>
<keyword evidence="3" id="KW-1185">Reference proteome</keyword>
<keyword evidence="1" id="KW-0472">Membrane</keyword>
<gene>
    <name evidence="2" type="ORF">IWA51_08870</name>
</gene>
<dbReference type="KEGG" id="tper:IWA51_08870"/>
<organism evidence="2 3">
    <name type="scientific">Treponema peruense</name>
    <dbReference type="NCBI Taxonomy" id="2787628"/>
    <lineage>
        <taxon>Bacteria</taxon>
        <taxon>Pseudomonadati</taxon>
        <taxon>Spirochaetota</taxon>
        <taxon>Spirochaetia</taxon>
        <taxon>Spirochaetales</taxon>
        <taxon>Treponemataceae</taxon>
        <taxon>Treponema</taxon>
    </lineage>
</organism>
<dbReference type="RefSeq" id="WP_198442142.1">
    <property type="nucleotide sequence ID" value="NZ_CBCSHE010000001.1"/>
</dbReference>
<keyword evidence="1" id="KW-1133">Transmembrane helix</keyword>
<feature type="transmembrane region" description="Helical" evidence="1">
    <location>
        <begin position="28"/>
        <end position="52"/>
    </location>
</feature>
<feature type="transmembrane region" description="Helical" evidence="1">
    <location>
        <begin position="125"/>
        <end position="145"/>
    </location>
</feature>
<sequence>MAEKLKKPEYRRMYGVLKENLARNFGKGFFAVFLFEILQIVFLSLEVVLLSGPASSVFFPDNSGAPGIGGTVLLAALLFVAQCFVGVLTFGLISYVTELVLNKKAGLADLFCGFFEKTGRVWQGAALHALIYLVAAGILALIAFLNSSLIASVMEDISAGKTDSLFKLAGIGSVIFIFILIVLEIPFLFAWNIIREDSSVTVSAAFKKSFSLMIRNYFHFAGYIIFVNLKNLAIIAVIYALTFFVLQKVFKAVPVIMALMNFYLFVQQYTVLMKIYFALPVYYYSLLSINGFIPQKQNLKQQNLLPGDTAQ</sequence>
<evidence type="ECO:0000256" key="1">
    <source>
        <dbReference type="SAM" id="Phobius"/>
    </source>
</evidence>
<protein>
    <recommendedName>
        <fullName evidence="4">Membrane domain of glycerophosphoryl diester phosphodiesterase</fullName>
    </recommendedName>
</protein>
<dbReference type="Proteomes" id="UP000595224">
    <property type="component" value="Chromosome"/>
</dbReference>
<evidence type="ECO:0008006" key="4">
    <source>
        <dbReference type="Google" id="ProtNLM"/>
    </source>
</evidence>
<reference evidence="2 3" key="1">
    <citation type="submission" date="2020-11" db="EMBL/GenBank/DDBJ databases">
        <title>Treponema Peruensis nv. sp., first commensal Treponema isolated from human feces.</title>
        <authorList>
            <person name="Belkhou C."/>
            <person name="Raes J."/>
        </authorList>
    </citation>
    <scope>NUCLEOTIDE SEQUENCE [LARGE SCALE GENOMIC DNA]</scope>
    <source>
        <strain evidence="2 3">RCC2812</strain>
    </source>
</reference>
<evidence type="ECO:0000313" key="2">
    <source>
        <dbReference type="EMBL" id="QQA00382.1"/>
    </source>
</evidence>
<feature type="transmembrane region" description="Helical" evidence="1">
    <location>
        <begin position="72"/>
        <end position="96"/>
    </location>
</feature>
<feature type="transmembrane region" description="Helical" evidence="1">
    <location>
        <begin position="165"/>
        <end position="189"/>
    </location>
</feature>
<dbReference type="EMBL" id="CP064936">
    <property type="protein sequence ID" value="QQA00382.1"/>
    <property type="molecule type" value="Genomic_DNA"/>
</dbReference>
<name>A0A7T3RC63_9SPIR</name>
<dbReference type="AlphaFoldDB" id="A0A7T3RC63"/>
<proteinExistence type="predicted"/>
<accession>A0A7T3RC63</accession>
<feature type="transmembrane region" description="Helical" evidence="1">
    <location>
        <begin position="275"/>
        <end position="293"/>
    </location>
</feature>
<evidence type="ECO:0000313" key="3">
    <source>
        <dbReference type="Proteomes" id="UP000595224"/>
    </source>
</evidence>